<accession>A0A316AQ86</accession>
<feature type="binding site" evidence="7">
    <location>
        <begin position="216"/>
        <end position="217"/>
    </location>
    <ligand>
        <name>substrate</name>
    </ligand>
</feature>
<dbReference type="AlphaFoldDB" id="A0A316AQ86"/>
<feature type="binding site" evidence="7">
    <location>
        <position position="248"/>
    </location>
    <ligand>
        <name>substrate</name>
    </ligand>
</feature>
<dbReference type="InterPro" id="IPR003764">
    <property type="entry name" value="GlcNAc_6-P_deAcase"/>
</dbReference>
<evidence type="ECO:0000256" key="4">
    <source>
        <dbReference type="ARBA" id="ARBA00023277"/>
    </source>
</evidence>
<keyword evidence="3 5" id="KW-0378">Hydrolase</keyword>
<dbReference type="Pfam" id="PF01979">
    <property type="entry name" value="Amidohydro_1"/>
    <property type="match status" value="1"/>
</dbReference>
<name>A0A316AQ86_9BACT</name>
<reference evidence="10 11" key="1">
    <citation type="submission" date="2018-03" db="EMBL/GenBank/DDBJ databases">
        <title>Genomic Encyclopedia of Archaeal and Bacterial Type Strains, Phase II (KMG-II): from individual species to whole genera.</title>
        <authorList>
            <person name="Goeker M."/>
        </authorList>
    </citation>
    <scope>NUCLEOTIDE SEQUENCE [LARGE SCALE GENOMIC DNA]</scope>
    <source>
        <strain evidence="10 11">DSM 100346</strain>
    </source>
</reference>
<dbReference type="Gene3D" id="3.20.20.140">
    <property type="entry name" value="Metal-dependent hydrolases"/>
    <property type="match status" value="1"/>
</dbReference>
<dbReference type="GO" id="GO:0006046">
    <property type="term" value="P:N-acetylglucosamine catabolic process"/>
    <property type="evidence" value="ECO:0007669"/>
    <property type="project" value="TreeGrafter"/>
</dbReference>
<feature type="binding site" evidence="7">
    <location>
        <position position="138"/>
    </location>
    <ligand>
        <name>substrate</name>
    </ligand>
</feature>
<keyword evidence="11" id="KW-1185">Reference proteome</keyword>
<proteinExistence type="inferred from homology"/>
<dbReference type="PANTHER" id="PTHR11113">
    <property type="entry name" value="N-ACETYLGLUCOSAMINE-6-PHOSPHATE DEACETYLASE"/>
    <property type="match status" value="1"/>
</dbReference>
<dbReference type="GO" id="GO:0046872">
    <property type="term" value="F:metal ion binding"/>
    <property type="evidence" value="ECO:0007669"/>
    <property type="project" value="UniProtKB-KW"/>
</dbReference>
<dbReference type="InterPro" id="IPR006680">
    <property type="entry name" value="Amidohydro-rel"/>
</dbReference>
<dbReference type="OrthoDB" id="9776488at2"/>
<dbReference type="NCBIfam" id="TIGR00221">
    <property type="entry name" value="nagA"/>
    <property type="match status" value="1"/>
</dbReference>
<protein>
    <submittedName>
        <fullName evidence="10">N-acetylglucosamine-6-phosphate deacetylase</fullName>
    </submittedName>
</protein>
<evidence type="ECO:0000313" key="10">
    <source>
        <dbReference type="EMBL" id="PWJ59304.1"/>
    </source>
</evidence>
<evidence type="ECO:0000256" key="5">
    <source>
        <dbReference type="PIRNR" id="PIRNR038994"/>
    </source>
</evidence>
<evidence type="ECO:0000313" key="11">
    <source>
        <dbReference type="Proteomes" id="UP000245880"/>
    </source>
</evidence>
<dbReference type="PANTHER" id="PTHR11113:SF14">
    <property type="entry name" value="N-ACETYLGLUCOSAMINE-6-PHOSPHATE DEACETYLASE"/>
    <property type="match status" value="1"/>
</dbReference>
<keyword evidence="4 5" id="KW-0119">Carbohydrate metabolism</keyword>
<dbReference type="GO" id="GO:0008448">
    <property type="term" value="F:N-acetylglucosamine-6-phosphate deacetylase activity"/>
    <property type="evidence" value="ECO:0007669"/>
    <property type="project" value="InterPro"/>
</dbReference>
<dbReference type="RefSeq" id="WP_109673204.1">
    <property type="nucleotide sequence ID" value="NZ_QGDT01000002.1"/>
</dbReference>
<evidence type="ECO:0000256" key="3">
    <source>
        <dbReference type="ARBA" id="ARBA00022801"/>
    </source>
</evidence>
<sequence>MTGIQQVFAANVYSGTTHLTHQVLTIREGRILTMAPGEPTEGMPSYSHLAPGLFDIHINGGEHFHFTQKPDEHTLADIDAASASSGTAYTLPTLITSDTGNILQGLQAVRNYQSKNPTTGVLGMHLEGPFINPKKRGAHLAQFVRKPKNSELKEIIHAGEGVLKMMTIAPEQFSVEQITMLQEAGIVISAGHSDATYQQAQAAFGQGIRLVTHLYNAMSAFHHRAPGLVGATFDHPEVYAPIIVDGVHCDYAAARVAYQLKKKKLILISDALFLHQKVTSFQWGDFDAQLVDGQYVNQEGNLAGGAITLGEAIHNAVTFLGIPPIEALEMATSRPAMAMGLSEHIGQIAPGYPAVFTAFNPSLTNFEVLRF</sequence>
<evidence type="ECO:0000256" key="6">
    <source>
        <dbReference type="PIRSR" id="PIRSR038994-1"/>
    </source>
</evidence>
<evidence type="ECO:0000256" key="8">
    <source>
        <dbReference type="PIRSR" id="PIRSR038994-3"/>
    </source>
</evidence>
<feature type="domain" description="Amidohydrolase-related" evidence="9">
    <location>
        <begin position="50"/>
        <end position="364"/>
    </location>
</feature>
<evidence type="ECO:0000259" key="9">
    <source>
        <dbReference type="Pfam" id="PF01979"/>
    </source>
</evidence>
<dbReference type="SUPFAM" id="SSF51556">
    <property type="entry name" value="Metallo-dependent hydrolases"/>
    <property type="match status" value="1"/>
</dbReference>
<feature type="binding site" evidence="8">
    <location>
        <position position="192"/>
    </location>
    <ligand>
        <name>Zn(2+)</name>
        <dbReference type="ChEBI" id="CHEBI:29105"/>
    </ligand>
</feature>
<feature type="active site" description="Proton donor/acceptor" evidence="6">
    <location>
        <position position="270"/>
    </location>
</feature>
<dbReference type="Gene3D" id="2.30.40.10">
    <property type="entry name" value="Urease, subunit C, domain 1"/>
    <property type="match status" value="1"/>
</dbReference>
<dbReference type="Proteomes" id="UP000245880">
    <property type="component" value="Unassembled WGS sequence"/>
</dbReference>
<keyword evidence="2 8" id="KW-0479">Metal-binding</keyword>
<feature type="binding site" evidence="8">
    <location>
        <position position="213"/>
    </location>
    <ligand>
        <name>Zn(2+)</name>
        <dbReference type="ChEBI" id="CHEBI:29105"/>
    </ligand>
</feature>
<dbReference type="PIRSF" id="PIRSF038994">
    <property type="entry name" value="NagA"/>
    <property type="match status" value="1"/>
</dbReference>
<gene>
    <name evidence="10" type="ORF">CLV98_102136</name>
</gene>
<comment type="cofactor">
    <cofactor evidence="8">
        <name>a divalent metal cation</name>
        <dbReference type="ChEBI" id="CHEBI:60240"/>
    </cofactor>
    <text evidence="8">Binds 1 divalent metal cation per subunit.</text>
</comment>
<evidence type="ECO:0000256" key="7">
    <source>
        <dbReference type="PIRSR" id="PIRSR038994-2"/>
    </source>
</evidence>
<dbReference type="InterPro" id="IPR011059">
    <property type="entry name" value="Metal-dep_hydrolase_composite"/>
</dbReference>
<evidence type="ECO:0000256" key="1">
    <source>
        <dbReference type="ARBA" id="ARBA00010716"/>
    </source>
</evidence>
<dbReference type="EMBL" id="QGDT01000002">
    <property type="protein sequence ID" value="PWJ59304.1"/>
    <property type="molecule type" value="Genomic_DNA"/>
</dbReference>
<organism evidence="10 11">
    <name type="scientific">Dyadobacter jejuensis</name>
    <dbReference type="NCBI Taxonomy" id="1082580"/>
    <lineage>
        <taxon>Bacteria</taxon>
        <taxon>Pseudomonadati</taxon>
        <taxon>Bacteroidota</taxon>
        <taxon>Cytophagia</taxon>
        <taxon>Cytophagales</taxon>
        <taxon>Spirosomataceae</taxon>
        <taxon>Dyadobacter</taxon>
    </lineage>
</organism>
<dbReference type="InterPro" id="IPR032466">
    <property type="entry name" value="Metal_Hydrolase"/>
</dbReference>
<evidence type="ECO:0000256" key="2">
    <source>
        <dbReference type="ARBA" id="ARBA00022723"/>
    </source>
</evidence>
<feature type="binding site" evidence="8">
    <location>
        <position position="127"/>
    </location>
    <ligand>
        <name>Zn(2+)</name>
        <dbReference type="ChEBI" id="CHEBI:29105"/>
    </ligand>
</feature>
<feature type="binding site" evidence="7">
    <location>
        <position position="224"/>
    </location>
    <ligand>
        <name>substrate</name>
    </ligand>
</feature>
<feature type="binding site" evidence="7">
    <location>
        <begin position="302"/>
        <end position="304"/>
    </location>
    <ligand>
        <name>substrate</name>
    </ligand>
</feature>
<comment type="caution">
    <text evidence="10">The sequence shown here is derived from an EMBL/GenBank/DDBJ whole genome shotgun (WGS) entry which is preliminary data.</text>
</comment>
<comment type="similarity">
    <text evidence="1 5">Belongs to the metallo-dependent hydrolases superfamily. NagA family.</text>
</comment>